<feature type="chain" id="PRO_5044191619" evidence="2">
    <location>
        <begin position="25"/>
        <end position="690"/>
    </location>
</feature>
<accession>A0AB34G0H4</accession>
<name>A0AB34G0H4_9HYPO</name>
<dbReference type="Pfam" id="PF02333">
    <property type="entry name" value="Phytase"/>
    <property type="match status" value="1"/>
</dbReference>
<dbReference type="EMBL" id="JAQHRD010000002">
    <property type="protein sequence ID" value="KAJ6445137.1"/>
    <property type="molecule type" value="Genomic_DNA"/>
</dbReference>
<protein>
    <submittedName>
        <fullName evidence="4">PhyL</fullName>
    </submittedName>
</protein>
<dbReference type="PROSITE" id="PS51662">
    <property type="entry name" value="BP_PHYTASE"/>
    <property type="match status" value="2"/>
</dbReference>
<evidence type="ECO:0000259" key="3">
    <source>
        <dbReference type="PROSITE" id="PS51662"/>
    </source>
</evidence>
<gene>
    <name evidence="4" type="ORF">O9K51_03540</name>
</gene>
<evidence type="ECO:0000313" key="4">
    <source>
        <dbReference type="EMBL" id="KAJ6445137.1"/>
    </source>
</evidence>
<dbReference type="SUPFAM" id="SSF50956">
    <property type="entry name" value="Thermostable phytase (3-phytase)"/>
    <property type="match status" value="2"/>
</dbReference>
<organism evidence="4 5">
    <name type="scientific">Purpureocillium lavendulum</name>
    <dbReference type="NCBI Taxonomy" id="1247861"/>
    <lineage>
        <taxon>Eukaryota</taxon>
        <taxon>Fungi</taxon>
        <taxon>Dikarya</taxon>
        <taxon>Ascomycota</taxon>
        <taxon>Pezizomycotina</taxon>
        <taxon>Sordariomycetes</taxon>
        <taxon>Hypocreomycetidae</taxon>
        <taxon>Hypocreales</taxon>
        <taxon>Ophiocordycipitaceae</taxon>
        <taxon>Purpureocillium</taxon>
    </lineage>
</organism>
<feature type="domain" description="BPP" evidence="3">
    <location>
        <begin position="19"/>
        <end position="320"/>
    </location>
</feature>
<comment type="caution">
    <text evidence="4">The sequence shown here is derived from an EMBL/GenBank/DDBJ whole genome shotgun (WGS) entry which is preliminary data.</text>
</comment>
<feature type="region of interest" description="Disordered" evidence="1">
    <location>
        <begin position="327"/>
        <end position="353"/>
    </location>
</feature>
<dbReference type="AlphaFoldDB" id="A0AB34G0H4"/>
<keyword evidence="2" id="KW-0732">Signal</keyword>
<dbReference type="InterPro" id="IPR011042">
    <property type="entry name" value="6-blade_b-propeller_TolB-like"/>
</dbReference>
<dbReference type="Proteomes" id="UP001163105">
    <property type="component" value="Unassembled WGS sequence"/>
</dbReference>
<dbReference type="InterPro" id="IPR003431">
    <property type="entry name" value="B-propeller_Phytase"/>
</dbReference>
<dbReference type="GO" id="GO:0016158">
    <property type="term" value="F:inositol hexakisphosphate 3-phosphatase activity"/>
    <property type="evidence" value="ECO:0007669"/>
    <property type="project" value="InterPro"/>
</dbReference>
<proteinExistence type="predicted"/>
<evidence type="ECO:0000313" key="5">
    <source>
        <dbReference type="Proteomes" id="UP001163105"/>
    </source>
</evidence>
<feature type="signal peptide" evidence="2">
    <location>
        <begin position="1"/>
        <end position="24"/>
    </location>
</feature>
<reference evidence="4" key="1">
    <citation type="submission" date="2023-01" db="EMBL/GenBank/DDBJ databases">
        <title>The growth and conidiation of Purpureocillium lavendulum are regulated by nitrogen source and histone H3K14 acetylation.</title>
        <authorList>
            <person name="Tang P."/>
            <person name="Han J."/>
            <person name="Zhang C."/>
            <person name="Tang P."/>
            <person name="Qi F."/>
            <person name="Zhang K."/>
            <person name="Liang L."/>
        </authorList>
    </citation>
    <scope>NUCLEOTIDE SEQUENCE</scope>
    <source>
        <strain evidence="4">YMF1.00683</strain>
    </source>
</reference>
<sequence length="690" mass="73568">MLLAGLAAALAVTLSVWPTHSAAATSIAVNVSAITDTVTSDWTATFYATREPLLLGNDGAPDTGGIRAYSLDSTPPLREHASVVVGRTKLVTVVYDVGGKDLAITIAQPDSIMRVFELPELVPINDAQHELLGDWSALCAWKSKTGNQYVYLFGKHQAVQLLLRTKHGKTNIVEVQTFGVPFEASSCATAESTSQMYLSSDHDKAVYAMPMKESTAPPEITRAFNASDDVTGLAVYVGSGSDSIHHVFVASDDAIAVFDQAQNLVGTLDVVGYKDIELQGLGIYQASTSLYPQGFISYAMEAKQATGFGTTSLDGVLQTLGVTPNTKYDPRHPRTCRRKSPPSFETDAAGGDGDDPAIWISPISKAASRIITTTKSRQGAGLSVFNLSGHLLQTVSAGEPNNVDIIYSFRAGNRTIDLAFAACREDDTLCFFEMLPNGTLTTVLGGSQPVHPDFTVYGSCTYRSRTSGRQYLFVNEKSARYLQYELTSTPNGTLVTTLVRQFQGGSGGQVEGCVTDEENGWIFLGEEPSSLWRYGAEPESDSSGIIVAKVGDGHLYGDVEGVTLVVGRGALDGFVVVSCQGVSAYNIYRRAPPHEYVTTFSLVASSDGEVDAVSNTDGIAAVGTSLGPQFPFGLLVTHDDANQLPNGTTSPLASFKITSLETILGAEQVQGLRLLDQVDTDWDPRASARA</sequence>
<keyword evidence="5" id="KW-1185">Reference proteome</keyword>
<dbReference type="Gene3D" id="2.120.10.30">
    <property type="entry name" value="TolB, C-terminal domain"/>
    <property type="match status" value="2"/>
</dbReference>
<evidence type="ECO:0000256" key="1">
    <source>
        <dbReference type="SAM" id="MobiDB-lite"/>
    </source>
</evidence>
<feature type="domain" description="BPP" evidence="3">
    <location>
        <begin position="330"/>
        <end position="669"/>
    </location>
</feature>
<evidence type="ECO:0000256" key="2">
    <source>
        <dbReference type="SAM" id="SignalP"/>
    </source>
</evidence>